<dbReference type="Proteomes" id="UP000789920">
    <property type="component" value="Unassembled WGS sequence"/>
</dbReference>
<organism evidence="1 2">
    <name type="scientific">Racocetra persica</name>
    <dbReference type="NCBI Taxonomy" id="160502"/>
    <lineage>
        <taxon>Eukaryota</taxon>
        <taxon>Fungi</taxon>
        <taxon>Fungi incertae sedis</taxon>
        <taxon>Mucoromycota</taxon>
        <taxon>Glomeromycotina</taxon>
        <taxon>Glomeromycetes</taxon>
        <taxon>Diversisporales</taxon>
        <taxon>Gigasporaceae</taxon>
        <taxon>Racocetra</taxon>
    </lineage>
</organism>
<name>A0ACA9PN03_9GLOM</name>
<reference evidence="1" key="1">
    <citation type="submission" date="2021-06" db="EMBL/GenBank/DDBJ databases">
        <authorList>
            <person name="Kallberg Y."/>
            <person name="Tangrot J."/>
            <person name="Rosling A."/>
        </authorList>
    </citation>
    <scope>NUCLEOTIDE SEQUENCE</scope>
    <source>
        <strain evidence="1">MA461A</strain>
    </source>
</reference>
<accession>A0ACA9PN03</accession>
<feature type="non-terminal residue" evidence="1">
    <location>
        <position position="1"/>
    </location>
</feature>
<keyword evidence="2" id="KW-1185">Reference proteome</keyword>
<comment type="caution">
    <text evidence="1">The sequence shown here is derived from an EMBL/GenBank/DDBJ whole genome shotgun (WGS) entry which is preliminary data.</text>
</comment>
<evidence type="ECO:0000313" key="2">
    <source>
        <dbReference type="Proteomes" id="UP000789920"/>
    </source>
</evidence>
<dbReference type="EMBL" id="CAJVQC010022188">
    <property type="protein sequence ID" value="CAG8716874.1"/>
    <property type="molecule type" value="Genomic_DNA"/>
</dbReference>
<proteinExistence type="predicted"/>
<sequence length="94" mass="10543">PSKEKSTSSANQPKENNPTPTPLSQLSDPELTKCLLEDFSRRLELEKYFVFGLGELKTMKEEPAKKGKTIISNWRVVSQILGDSLTKLTISYGK</sequence>
<gene>
    <name evidence="1" type="ORF">RPERSI_LOCUS10966</name>
</gene>
<protein>
    <submittedName>
        <fullName evidence="1">26864_t:CDS:1</fullName>
    </submittedName>
</protein>
<evidence type="ECO:0000313" key="1">
    <source>
        <dbReference type="EMBL" id="CAG8716874.1"/>
    </source>
</evidence>